<dbReference type="EMBL" id="JARUMK010000001">
    <property type="protein sequence ID" value="MEH0564145.1"/>
    <property type="molecule type" value="Genomic_DNA"/>
</dbReference>
<keyword evidence="2" id="KW-1185">Reference proteome</keyword>
<protein>
    <submittedName>
        <fullName evidence="1">Uncharacterized protein</fullName>
    </submittedName>
</protein>
<name>A0ABU8ACN1_9ACTN</name>
<dbReference type="RefSeq" id="WP_241195530.1">
    <property type="nucleotide sequence ID" value="NZ_JARUMK010000001.1"/>
</dbReference>
<organism evidence="1 2">
    <name type="scientific">Streptomyces silvae</name>
    <dbReference type="NCBI Taxonomy" id="2803812"/>
    <lineage>
        <taxon>Bacteria</taxon>
        <taxon>Bacillati</taxon>
        <taxon>Actinomycetota</taxon>
        <taxon>Actinomycetes</taxon>
        <taxon>Kitasatosporales</taxon>
        <taxon>Streptomycetaceae</taxon>
        <taxon>Streptomyces</taxon>
    </lineage>
</organism>
<dbReference type="Proteomes" id="UP001382181">
    <property type="component" value="Unassembled WGS sequence"/>
</dbReference>
<evidence type="ECO:0000313" key="1">
    <source>
        <dbReference type="EMBL" id="MEH0564145.1"/>
    </source>
</evidence>
<proteinExistence type="predicted"/>
<gene>
    <name evidence="1" type="ORF">QBA37_33740</name>
</gene>
<evidence type="ECO:0000313" key="2">
    <source>
        <dbReference type="Proteomes" id="UP001382181"/>
    </source>
</evidence>
<accession>A0ABU8ACN1</accession>
<reference evidence="1 2" key="1">
    <citation type="submission" date="2023-04" db="EMBL/GenBank/DDBJ databases">
        <title>Genomic diversity of scab-causing Streptomyces spp. in the province of Quebec, Canada.</title>
        <authorList>
            <person name="Biessy A."/>
            <person name="Cadieux M."/>
            <person name="Ciotola M."/>
            <person name="Filion M."/>
        </authorList>
    </citation>
    <scope>NUCLEOTIDE SEQUENCE [LARGE SCALE GENOMIC DNA]</scope>
    <source>
        <strain evidence="1 2">B21-103</strain>
    </source>
</reference>
<sequence>MSYSFEPNGGLGPQGRPQAAARVALAVNGMGSFTRDLAGGEMRYDRGGLAVMGFRPGEFD</sequence>
<comment type="caution">
    <text evidence="1">The sequence shown here is derived from an EMBL/GenBank/DDBJ whole genome shotgun (WGS) entry which is preliminary data.</text>
</comment>